<gene>
    <name evidence="2" type="ORF">H8J70_03840</name>
</gene>
<reference evidence="2 3" key="1">
    <citation type="submission" date="2020-08" db="EMBL/GenBank/DDBJ databases">
        <authorList>
            <person name="Liu C."/>
            <person name="Sun Q."/>
        </authorList>
    </citation>
    <scope>NUCLEOTIDE SEQUENCE [LARGE SCALE GENOMIC DNA]</scope>
    <source>
        <strain evidence="2 3">NSJ-59</strain>
    </source>
</reference>
<keyword evidence="3" id="KW-1185">Reference proteome</keyword>
<evidence type="ECO:0000259" key="1">
    <source>
        <dbReference type="SMART" id="SM00481"/>
    </source>
</evidence>
<dbReference type="CDD" id="cd07438">
    <property type="entry name" value="PHP_HisPPase_AMP"/>
    <property type="match status" value="1"/>
</dbReference>
<dbReference type="SMART" id="SM00481">
    <property type="entry name" value="POLIIIAc"/>
    <property type="match status" value="1"/>
</dbReference>
<evidence type="ECO:0000313" key="2">
    <source>
        <dbReference type="EMBL" id="MBC3536382.1"/>
    </source>
</evidence>
<dbReference type="SUPFAM" id="SSF89550">
    <property type="entry name" value="PHP domain-like"/>
    <property type="match status" value="1"/>
</dbReference>
<feature type="domain" description="Polymerase/histidinol phosphatase N-terminal" evidence="1">
    <location>
        <begin position="5"/>
        <end position="71"/>
    </location>
</feature>
<dbReference type="Gene3D" id="3.20.20.140">
    <property type="entry name" value="Metal-dependent hydrolases"/>
    <property type="match status" value="1"/>
</dbReference>
<dbReference type="PANTHER" id="PTHR42924:SF3">
    <property type="entry name" value="POLYMERASE_HISTIDINOL PHOSPHATASE N-TERMINAL DOMAIN-CONTAINING PROTEIN"/>
    <property type="match status" value="1"/>
</dbReference>
<dbReference type="Proteomes" id="UP000606870">
    <property type="component" value="Unassembled WGS sequence"/>
</dbReference>
<accession>A0ABR6VGF2</accession>
<organism evidence="2 3">
    <name type="scientific">Megasphaera hominis</name>
    <dbReference type="NCBI Taxonomy" id="159836"/>
    <lineage>
        <taxon>Bacteria</taxon>
        <taxon>Bacillati</taxon>
        <taxon>Bacillota</taxon>
        <taxon>Negativicutes</taxon>
        <taxon>Veillonellales</taxon>
        <taxon>Veillonellaceae</taxon>
        <taxon>Megasphaera</taxon>
    </lineage>
</organism>
<protein>
    <submittedName>
        <fullName evidence="2">PHP domain-containing protein</fullName>
    </submittedName>
</protein>
<comment type="caution">
    <text evidence="2">The sequence shown here is derived from an EMBL/GenBank/DDBJ whole genome shotgun (WGS) entry which is preliminary data.</text>
</comment>
<dbReference type="EMBL" id="JACOGK010000008">
    <property type="protein sequence ID" value="MBC3536382.1"/>
    <property type="molecule type" value="Genomic_DNA"/>
</dbReference>
<dbReference type="Gene3D" id="1.10.150.650">
    <property type="match status" value="1"/>
</dbReference>
<dbReference type="InterPro" id="IPR016195">
    <property type="entry name" value="Pol/histidinol_Pase-like"/>
</dbReference>
<evidence type="ECO:0000313" key="3">
    <source>
        <dbReference type="Proteomes" id="UP000606870"/>
    </source>
</evidence>
<dbReference type="Pfam" id="PF02811">
    <property type="entry name" value="PHP"/>
    <property type="match status" value="1"/>
</dbReference>
<dbReference type="InterPro" id="IPR004013">
    <property type="entry name" value="PHP_dom"/>
</dbReference>
<dbReference type="InterPro" id="IPR003141">
    <property type="entry name" value="Pol/His_phosphatase_N"/>
</dbReference>
<dbReference type="PANTHER" id="PTHR42924">
    <property type="entry name" value="EXONUCLEASE"/>
    <property type="match status" value="1"/>
</dbReference>
<name>A0ABR6VGF2_9FIRM</name>
<dbReference type="InterPro" id="IPR052018">
    <property type="entry name" value="PHP_domain"/>
</dbReference>
<proteinExistence type="predicted"/>
<sequence length="310" mass="33560">METWLDLHMHSSYSMDGQYTPTEIVAQCAAAGVQAMALSDHDAVAGNAEAGRAAARLGLSYFPAIEISCTHAGKMFHLLGYGIHYDAPAFVKLEKAMQDQRKSHSEAMIEAVRRIGIAVDSDKVWALSVNGSIGSVLIARAALADPRNDENELLAPYRPGGARSDTPYVNFGWDFCAQGKPCNVPMEVITFEEAVALIQEHGGAAVLAHPGANMGQDRERTEAIIATGIDGIEAYCSYHDSETAAFYAGMAAQYGLIATLGSDYHGHRTKPNIDLGRYSHPRPQDVYDRLCAVISGRGGIYPKRERSDLR</sequence>